<dbReference type="GO" id="GO:0047324">
    <property type="term" value="F:phosphoenolpyruvate-glycerone phosphotransferase activity"/>
    <property type="evidence" value="ECO:0007669"/>
    <property type="project" value="UniProtKB-EC"/>
</dbReference>
<evidence type="ECO:0000256" key="5">
    <source>
        <dbReference type="ARBA" id="ARBA00046577"/>
    </source>
</evidence>
<accession>A0A9E6ZQI6</accession>
<proteinExistence type="predicted"/>
<dbReference type="eggNOG" id="COG3412">
    <property type="taxonomic scope" value="Bacteria"/>
</dbReference>
<dbReference type="STRING" id="1356854.N007_14160"/>
<evidence type="ECO:0000256" key="3">
    <source>
        <dbReference type="ARBA" id="ARBA00012095"/>
    </source>
</evidence>
<accession>T0BQB2</accession>
<dbReference type="GO" id="GO:0016020">
    <property type="term" value="C:membrane"/>
    <property type="evidence" value="ECO:0007669"/>
    <property type="project" value="InterPro"/>
</dbReference>
<evidence type="ECO:0000256" key="1">
    <source>
        <dbReference type="ARBA" id="ARBA00001113"/>
    </source>
</evidence>
<dbReference type="KEGG" id="aaco:K1I37_05995"/>
<dbReference type="PANTHER" id="PTHR38594:SF1">
    <property type="entry name" value="PEP-DEPENDENT DIHYDROXYACETONE KINASE, PHOSPHORYL DONOR SUBUNIT DHAM"/>
    <property type="match status" value="1"/>
</dbReference>
<protein>
    <recommendedName>
        <fullName evidence="3">phosphoenolpyruvate--glycerone phosphotransferase</fullName>
        <ecNumber evidence="3">2.7.1.121</ecNumber>
    </recommendedName>
</protein>
<comment type="subunit">
    <text evidence="5">Homodimer. The dihydroxyacetone kinase complex is composed of a homodimer of DhaM, a homodimer of DhaK and the subunit DhaL.</text>
</comment>
<dbReference type="InterPro" id="IPR004701">
    <property type="entry name" value="PTS_EIIA_man-typ"/>
</dbReference>
<dbReference type="GO" id="GO:0019563">
    <property type="term" value="P:glycerol catabolic process"/>
    <property type="evidence" value="ECO:0007669"/>
    <property type="project" value="InterPro"/>
</dbReference>
<dbReference type="EC" id="2.7.1.121" evidence="3"/>
<evidence type="ECO:0000256" key="4">
    <source>
        <dbReference type="ARBA" id="ARBA00022679"/>
    </source>
</evidence>
<sequence>MANISLLIVSHSRDLGAGLVTLLGQLAGPEVDLRHAAGLGDNIGTDATFIMKQLTHCPRDNEILIFFDLGSALMNTQMALELIDEDVQSRTHIVDAPLVEGAIAAAVSARAGMPVEQIMQHAREAKWMEKITREA</sequence>
<keyword evidence="6" id="KW-0418">Kinase</keyword>
<dbReference type="NCBIfam" id="TIGR02364">
    <property type="entry name" value="dha_pts"/>
    <property type="match status" value="1"/>
</dbReference>
<dbReference type="EMBL" id="CP080467">
    <property type="protein sequence ID" value="UNO50039.1"/>
    <property type="molecule type" value="Genomic_DNA"/>
</dbReference>
<evidence type="ECO:0000256" key="2">
    <source>
        <dbReference type="ARBA" id="ARBA00002788"/>
    </source>
</evidence>
<dbReference type="Pfam" id="PF03610">
    <property type="entry name" value="EIIA-man"/>
    <property type="match status" value="1"/>
</dbReference>
<name>T0BQB2_ALIAG</name>
<comment type="function">
    <text evidence="2">Component of the dihydroxyacetone kinase complex, which is responsible for the phosphoenolpyruvate (PEP)-dependent phosphorylation of dihydroxyacetone. DhaM serves as the phosphoryl donor. Is phosphorylated by phosphoenolpyruvate in an EI- and HPr-dependent reaction, and a phosphorelay system on histidine residues finally leads to phosphoryl transfer to DhaL and dihydroxyacetone.</text>
</comment>
<dbReference type="GO" id="GO:0009401">
    <property type="term" value="P:phosphoenolpyruvate-dependent sugar phosphotransferase system"/>
    <property type="evidence" value="ECO:0007669"/>
    <property type="project" value="InterPro"/>
</dbReference>
<organism evidence="6 7">
    <name type="scientific">Alicyclobacillus acidoterrestris (strain ATCC 49025 / DSM 3922 / CIP 106132 / NCIMB 13137 / GD3B)</name>
    <dbReference type="NCBI Taxonomy" id="1356854"/>
    <lineage>
        <taxon>Bacteria</taxon>
        <taxon>Bacillati</taxon>
        <taxon>Bacillota</taxon>
        <taxon>Bacilli</taxon>
        <taxon>Bacillales</taxon>
        <taxon>Alicyclobacillaceae</taxon>
        <taxon>Alicyclobacillus</taxon>
    </lineage>
</organism>
<dbReference type="Proteomes" id="UP000829401">
    <property type="component" value="Chromosome"/>
</dbReference>
<dbReference type="SUPFAM" id="SSF53062">
    <property type="entry name" value="PTS system fructose IIA component-like"/>
    <property type="match status" value="1"/>
</dbReference>
<dbReference type="InterPro" id="IPR036662">
    <property type="entry name" value="PTS_EIIA_man-typ_sf"/>
</dbReference>
<dbReference type="Gene3D" id="3.40.50.510">
    <property type="entry name" value="Phosphotransferase system, mannose-type IIA component"/>
    <property type="match status" value="1"/>
</dbReference>
<evidence type="ECO:0000313" key="6">
    <source>
        <dbReference type="EMBL" id="UNO50039.1"/>
    </source>
</evidence>
<comment type="catalytic activity">
    <reaction evidence="1">
        <text>dihydroxyacetone + phosphoenolpyruvate = dihydroxyacetone phosphate + pyruvate</text>
        <dbReference type="Rhea" id="RHEA:18381"/>
        <dbReference type="ChEBI" id="CHEBI:15361"/>
        <dbReference type="ChEBI" id="CHEBI:16016"/>
        <dbReference type="ChEBI" id="CHEBI:57642"/>
        <dbReference type="ChEBI" id="CHEBI:58702"/>
        <dbReference type="EC" id="2.7.1.121"/>
    </reaction>
</comment>
<dbReference type="PANTHER" id="PTHR38594">
    <property type="entry name" value="PEP-DEPENDENT DIHYDROXYACETONE KINASE, PHOSPHORYL DONOR SUBUNIT DHAM"/>
    <property type="match status" value="1"/>
</dbReference>
<dbReference type="AlphaFoldDB" id="T0BQB2"/>
<keyword evidence="7" id="KW-1185">Reference proteome</keyword>
<evidence type="ECO:0000313" key="7">
    <source>
        <dbReference type="Proteomes" id="UP000829401"/>
    </source>
</evidence>
<dbReference type="OrthoDB" id="7065393at2"/>
<keyword evidence="4" id="KW-0808">Transferase</keyword>
<dbReference type="InterPro" id="IPR039643">
    <property type="entry name" value="DhaM"/>
</dbReference>
<gene>
    <name evidence="6" type="primary">dhaM</name>
    <name evidence="6" type="ORF">K1I37_05995</name>
</gene>
<dbReference type="PROSITE" id="PS51096">
    <property type="entry name" value="PTS_EIIA_TYPE_4"/>
    <property type="match status" value="1"/>
</dbReference>
<reference evidence="7" key="1">
    <citation type="journal article" date="2022" name="G3 (Bethesda)">
        <title>Unveiling the complete genome sequence of Alicyclobacillus acidoterrestris DSM 3922T, a taint-producing strain.</title>
        <authorList>
            <person name="Leonardo I.C."/>
            <person name="Barreto Crespo M.T."/>
            <person name="Gaspar F.B."/>
        </authorList>
    </citation>
    <scope>NUCLEOTIDE SEQUENCE [LARGE SCALE GENOMIC DNA]</scope>
    <source>
        <strain evidence="7">DSM 3922</strain>
    </source>
</reference>
<dbReference type="InterPro" id="IPR012844">
    <property type="entry name" value="DhaM_N"/>
</dbReference>
<dbReference type="RefSeq" id="WP_021297990.1">
    <property type="nucleotide sequence ID" value="NZ_AURB01000165.1"/>
</dbReference>